<dbReference type="HOGENOM" id="CLU_1147340_0_0_1"/>
<gene>
    <name evidence="1" type="ORF">K443DRAFT_124841</name>
</gene>
<accession>A0A0C9X2N7</accession>
<reference evidence="2" key="2">
    <citation type="submission" date="2015-01" db="EMBL/GenBank/DDBJ databases">
        <title>Evolutionary Origins and Diversification of the Mycorrhizal Mutualists.</title>
        <authorList>
            <consortium name="DOE Joint Genome Institute"/>
            <consortium name="Mycorrhizal Genomics Consortium"/>
            <person name="Kohler A."/>
            <person name="Kuo A."/>
            <person name="Nagy L.G."/>
            <person name="Floudas D."/>
            <person name="Copeland A."/>
            <person name="Barry K.W."/>
            <person name="Cichocki N."/>
            <person name="Veneault-Fourrey C."/>
            <person name="LaButti K."/>
            <person name="Lindquist E.A."/>
            <person name="Lipzen A."/>
            <person name="Lundell T."/>
            <person name="Morin E."/>
            <person name="Murat C."/>
            <person name="Riley R."/>
            <person name="Ohm R."/>
            <person name="Sun H."/>
            <person name="Tunlid A."/>
            <person name="Henrissat B."/>
            <person name="Grigoriev I.V."/>
            <person name="Hibbett D.S."/>
            <person name="Martin F."/>
        </authorList>
    </citation>
    <scope>NUCLEOTIDE SEQUENCE [LARGE SCALE GENOMIC DNA]</scope>
    <source>
        <strain evidence="2">LaAM-08-1</strain>
    </source>
</reference>
<evidence type="ECO:0008006" key="3">
    <source>
        <dbReference type="Google" id="ProtNLM"/>
    </source>
</evidence>
<dbReference type="Gene3D" id="1.10.510.10">
    <property type="entry name" value="Transferase(Phosphotransferase) domain 1"/>
    <property type="match status" value="1"/>
</dbReference>
<dbReference type="OrthoDB" id="3261131at2759"/>
<dbReference type="Proteomes" id="UP000054477">
    <property type="component" value="Unassembled WGS sequence"/>
</dbReference>
<evidence type="ECO:0000313" key="1">
    <source>
        <dbReference type="EMBL" id="KIJ95458.1"/>
    </source>
</evidence>
<dbReference type="STRING" id="1095629.A0A0C9X2N7"/>
<dbReference type="InterPro" id="IPR011009">
    <property type="entry name" value="Kinase-like_dom_sf"/>
</dbReference>
<name>A0A0C9X2N7_9AGAR</name>
<sequence>MLNALGPYFLRRRSYYDDIGAAKNLSLAPSRIHPCFYPTSFSGENNQVIHFEYDTALEAHASCVTYKATTFQNDTVVVMFVSRYSDDVHKFSLRKITLLNFVIPKPLLKQPPPSISVGPMQSVVMDYVNVYEQTLADAREQLEVALQTFHVKDYVLGDLQCVNILLDGDKKLKLIDFDWAGPFDMTITDAGLPVELQKKIGKRELTGQLLASLVTRSRIICVEMMSATGKAFKCTRTERNYP</sequence>
<proteinExistence type="predicted"/>
<reference evidence="1 2" key="1">
    <citation type="submission" date="2014-04" db="EMBL/GenBank/DDBJ databases">
        <authorList>
            <consortium name="DOE Joint Genome Institute"/>
            <person name="Kuo A."/>
            <person name="Kohler A."/>
            <person name="Nagy L.G."/>
            <person name="Floudas D."/>
            <person name="Copeland A."/>
            <person name="Barry K.W."/>
            <person name="Cichocki N."/>
            <person name="Veneault-Fourrey C."/>
            <person name="LaButti K."/>
            <person name="Lindquist E.A."/>
            <person name="Lipzen A."/>
            <person name="Lundell T."/>
            <person name="Morin E."/>
            <person name="Murat C."/>
            <person name="Sun H."/>
            <person name="Tunlid A."/>
            <person name="Henrissat B."/>
            <person name="Grigoriev I.V."/>
            <person name="Hibbett D.S."/>
            <person name="Martin F."/>
            <person name="Nordberg H.P."/>
            <person name="Cantor M.N."/>
            <person name="Hua S.X."/>
        </authorList>
    </citation>
    <scope>NUCLEOTIDE SEQUENCE [LARGE SCALE GENOMIC DNA]</scope>
    <source>
        <strain evidence="1 2">LaAM-08-1</strain>
    </source>
</reference>
<keyword evidence="2" id="KW-1185">Reference proteome</keyword>
<dbReference type="SUPFAM" id="SSF56112">
    <property type="entry name" value="Protein kinase-like (PK-like)"/>
    <property type="match status" value="1"/>
</dbReference>
<dbReference type="EMBL" id="KN838755">
    <property type="protein sequence ID" value="KIJ95458.1"/>
    <property type="molecule type" value="Genomic_DNA"/>
</dbReference>
<organism evidence="1 2">
    <name type="scientific">Laccaria amethystina LaAM-08-1</name>
    <dbReference type="NCBI Taxonomy" id="1095629"/>
    <lineage>
        <taxon>Eukaryota</taxon>
        <taxon>Fungi</taxon>
        <taxon>Dikarya</taxon>
        <taxon>Basidiomycota</taxon>
        <taxon>Agaricomycotina</taxon>
        <taxon>Agaricomycetes</taxon>
        <taxon>Agaricomycetidae</taxon>
        <taxon>Agaricales</taxon>
        <taxon>Agaricineae</taxon>
        <taxon>Hydnangiaceae</taxon>
        <taxon>Laccaria</taxon>
    </lineage>
</organism>
<protein>
    <recommendedName>
        <fullName evidence="3">Protein kinase domain-containing protein</fullName>
    </recommendedName>
</protein>
<dbReference type="AlphaFoldDB" id="A0A0C9X2N7"/>
<evidence type="ECO:0000313" key="2">
    <source>
        <dbReference type="Proteomes" id="UP000054477"/>
    </source>
</evidence>